<evidence type="ECO:0000256" key="3">
    <source>
        <dbReference type="ARBA" id="ARBA00022691"/>
    </source>
</evidence>
<dbReference type="NCBIfam" id="TIGR03534">
    <property type="entry name" value="RF_mod_PrmC"/>
    <property type="match status" value="1"/>
</dbReference>
<feature type="binding site" evidence="4">
    <location>
        <position position="177"/>
    </location>
    <ligand>
        <name>S-adenosyl-L-methionine</name>
        <dbReference type="ChEBI" id="CHEBI:59789"/>
    </ligand>
</feature>
<dbReference type="InterPro" id="IPR019874">
    <property type="entry name" value="RF_methyltr_PrmC"/>
</dbReference>
<keyword evidence="2 4" id="KW-0808">Transferase</keyword>
<dbReference type="Gene3D" id="1.10.8.10">
    <property type="entry name" value="DNA helicase RuvA subunit, C-terminal domain"/>
    <property type="match status" value="1"/>
</dbReference>
<comment type="catalytic activity">
    <reaction evidence="4">
        <text>L-glutaminyl-[peptide chain release factor] + S-adenosyl-L-methionine = N(5)-methyl-L-glutaminyl-[peptide chain release factor] + S-adenosyl-L-homocysteine + H(+)</text>
        <dbReference type="Rhea" id="RHEA:42896"/>
        <dbReference type="Rhea" id="RHEA-COMP:10271"/>
        <dbReference type="Rhea" id="RHEA-COMP:10272"/>
        <dbReference type="ChEBI" id="CHEBI:15378"/>
        <dbReference type="ChEBI" id="CHEBI:30011"/>
        <dbReference type="ChEBI" id="CHEBI:57856"/>
        <dbReference type="ChEBI" id="CHEBI:59789"/>
        <dbReference type="ChEBI" id="CHEBI:61891"/>
        <dbReference type="EC" id="2.1.1.297"/>
    </reaction>
</comment>
<dbReference type="InterPro" id="IPR004556">
    <property type="entry name" value="HemK-like"/>
</dbReference>
<feature type="binding site" evidence="4">
    <location>
        <begin position="154"/>
        <end position="158"/>
    </location>
    <ligand>
        <name>S-adenosyl-L-methionine</name>
        <dbReference type="ChEBI" id="CHEBI:59789"/>
    </ligand>
</feature>
<dbReference type="GO" id="GO:0032259">
    <property type="term" value="P:methylation"/>
    <property type="evidence" value="ECO:0007669"/>
    <property type="project" value="UniProtKB-KW"/>
</dbReference>
<comment type="similarity">
    <text evidence="4">Belongs to the protein N5-glutamine methyltransferase family. PrmC subfamily.</text>
</comment>
<comment type="function">
    <text evidence="4">Methylates the class 1 translation termination release factors RF1/PrfA and RF2/PrfB on the glutamine residue of the universally conserved GGQ motif.</text>
</comment>
<dbReference type="Gene3D" id="3.40.50.150">
    <property type="entry name" value="Vaccinia Virus protein VP39"/>
    <property type="match status" value="1"/>
</dbReference>
<dbReference type="EC" id="2.1.1.297" evidence="4"/>
<dbReference type="PANTHER" id="PTHR18895:SF74">
    <property type="entry name" value="MTRF1L RELEASE FACTOR GLUTAMINE METHYLTRANSFERASE"/>
    <property type="match status" value="1"/>
</dbReference>
<dbReference type="PANTHER" id="PTHR18895">
    <property type="entry name" value="HEMK METHYLTRANSFERASE"/>
    <property type="match status" value="1"/>
</dbReference>
<name>A0A6B1DU69_9CHLR</name>
<sequence length="318" mass="34327">MATSTASLNSWPPATRRSGWRPWARIRVAADTPGLPHLVREGAQRLRGSGSPSPVLDAELLLAHCLGTSRSGLYARASELPAPSVLARWHQCLTEREHGKPLAYITGTREFMGLEFQVDERVLIPRPETELLVELAGGWLDHCRKASPTVADVGTGSGCIAVALAHRHARASVYAVDLCPETLRVAEANRARLRPAGRIAFLEGRLLSPLPQPVDLVVANLPYVKDAAWTVLPRDIRLHEPGLALRAGTDGLDAIRGLLEGLPDRLLPGGAVMLEHGPDQGPDIRCLMGRMGCFTTVSTRLDLAGLERCTVGLGHHAR</sequence>
<dbReference type="GO" id="GO:0102559">
    <property type="term" value="F:peptide chain release factor N(5)-glutamine methyltransferase activity"/>
    <property type="evidence" value="ECO:0007669"/>
    <property type="project" value="UniProtKB-EC"/>
</dbReference>
<dbReference type="InterPro" id="IPR040758">
    <property type="entry name" value="PrmC_N"/>
</dbReference>
<dbReference type="InterPro" id="IPR029063">
    <property type="entry name" value="SAM-dependent_MTases_sf"/>
</dbReference>
<organism evidence="6">
    <name type="scientific">Caldilineaceae bacterium SB0662_bin_9</name>
    <dbReference type="NCBI Taxonomy" id="2605258"/>
    <lineage>
        <taxon>Bacteria</taxon>
        <taxon>Bacillati</taxon>
        <taxon>Chloroflexota</taxon>
        <taxon>Caldilineae</taxon>
        <taxon>Caldilineales</taxon>
        <taxon>Caldilineaceae</taxon>
    </lineage>
</organism>
<keyword evidence="3 4" id="KW-0949">S-adenosyl-L-methionine</keyword>
<proteinExistence type="inferred from homology"/>
<comment type="caution">
    <text evidence="4">Lacks conserved residue(s) required for the propagation of feature annotation.</text>
</comment>
<evidence type="ECO:0000256" key="1">
    <source>
        <dbReference type="ARBA" id="ARBA00022603"/>
    </source>
</evidence>
<keyword evidence="1 4" id="KW-0489">Methyltransferase</keyword>
<evidence type="ECO:0000259" key="5">
    <source>
        <dbReference type="Pfam" id="PF17827"/>
    </source>
</evidence>
<dbReference type="HAMAP" id="MF_02126">
    <property type="entry name" value="RF_methyltr_PrmC"/>
    <property type="match status" value="1"/>
</dbReference>
<dbReference type="AlphaFoldDB" id="A0A6B1DU69"/>
<evidence type="ECO:0000313" key="6">
    <source>
        <dbReference type="EMBL" id="MYD90355.1"/>
    </source>
</evidence>
<accession>A0A6B1DU69</accession>
<dbReference type="SUPFAM" id="SSF53335">
    <property type="entry name" value="S-adenosyl-L-methionine-dependent methyltransferases"/>
    <property type="match status" value="1"/>
</dbReference>
<feature type="domain" description="Release factor glutamine methyltransferase N-terminal" evidence="5">
    <location>
        <begin position="38"/>
        <end position="107"/>
    </location>
</feature>
<gene>
    <name evidence="4 6" type="primary">prmC</name>
    <name evidence="6" type="ORF">F4Y08_08480</name>
</gene>
<reference evidence="6" key="1">
    <citation type="submission" date="2019-09" db="EMBL/GenBank/DDBJ databases">
        <title>Characterisation of the sponge microbiome using genome-centric metagenomics.</title>
        <authorList>
            <person name="Engelberts J.P."/>
            <person name="Robbins S.J."/>
            <person name="De Goeij J.M."/>
            <person name="Aranda M."/>
            <person name="Bell S.C."/>
            <person name="Webster N.S."/>
        </authorList>
    </citation>
    <scope>NUCLEOTIDE SEQUENCE</scope>
    <source>
        <strain evidence="6">SB0662_bin_9</strain>
    </source>
</reference>
<evidence type="ECO:0000256" key="4">
    <source>
        <dbReference type="HAMAP-Rule" id="MF_02126"/>
    </source>
</evidence>
<evidence type="ECO:0000256" key="2">
    <source>
        <dbReference type="ARBA" id="ARBA00022679"/>
    </source>
</evidence>
<dbReference type="Pfam" id="PF06325">
    <property type="entry name" value="PrmA"/>
    <property type="match status" value="1"/>
</dbReference>
<dbReference type="EMBL" id="VXPY01000058">
    <property type="protein sequence ID" value="MYD90355.1"/>
    <property type="molecule type" value="Genomic_DNA"/>
</dbReference>
<dbReference type="CDD" id="cd02440">
    <property type="entry name" value="AdoMet_MTases"/>
    <property type="match status" value="1"/>
</dbReference>
<dbReference type="NCBIfam" id="TIGR00536">
    <property type="entry name" value="hemK_fam"/>
    <property type="match status" value="1"/>
</dbReference>
<protein>
    <recommendedName>
        <fullName evidence="4">Release factor glutamine methyltransferase</fullName>
        <shortName evidence="4">RF MTase</shortName>
        <ecNumber evidence="4">2.1.1.297</ecNumber>
    </recommendedName>
    <alternativeName>
        <fullName evidence="4">N5-glutamine methyltransferase PrmC</fullName>
    </alternativeName>
    <alternativeName>
        <fullName evidence="4">Protein-(glutamine-N5) MTase PrmC</fullName>
    </alternativeName>
    <alternativeName>
        <fullName evidence="4">Protein-glutamine N-methyltransferase PrmC</fullName>
    </alternativeName>
</protein>
<feature type="binding site" evidence="4">
    <location>
        <position position="220"/>
    </location>
    <ligand>
        <name>S-adenosyl-L-methionine</name>
        <dbReference type="ChEBI" id="CHEBI:59789"/>
    </ligand>
</feature>
<dbReference type="Pfam" id="PF17827">
    <property type="entry name" value="PrmC_N"/>
    <property type="match status" value="1"/>
</dbReference>
<dbReference type="InterPro" id="IPR050320">
    <property type="entry name" value="N5-glutamine_MTase"/>
</dbReference>
<comment type="caution">
    <text evidence="6">The sequence shown here is derived from an EMBL/GenBank/DDBJ whole genome shotgun (WGS) entry which is preliminary data.</text>
</comment>